<dbReference type="SUPFAM" id="SSF56719">
    <property type="entry name" value="Type II DNA topoisomerase"/>
    <property type="match status" value="1"/>
</dbReference>
<evidence type="ECO:0000256" key="3">
    <source>
        <dbReference type="ARBA" id="ARBA00023029"/>
    </source>
</evidence>
<dbReference type="Pfam" id="PF00521">
    <property type="entry name" value="DNA_topoisoIV"/>
    <property type="match status" value="1"/>
</dbReference>
<dbReference type="NCBIfam" id="NF007209">
    <property type="entry name" value="PRK09631.1"/>
    <property type="match status" value="1"/>
</dbReference>
<feature type="active site" description="O-(5'-phospho-DNA)-tyrosine intermediate" evidence="6">
    <location>
        <position position="118"/>
    </location>
</feature>
<evidence type="ECO:0000256" key="4">
    <source>
        <dbReference type="ARBA" id="ARBA00023125"/>
    </source>
</evidence>
<evidence type="ECO:0000256" key="1">
    <source>
        <dbReference type="ARBA" id="ARBA00000185"/>
    </source>
</evidence>
<dbReference type="GO" id="GO:0003918">
    <property type="term" value="F:DNA topoisomerase type II (double strand cut, ATP-hydrolyzing) activity"/>
    <property type="evidence" value="ECO:0007669"/>
    <property type="project" value="UniProtKB-EC"/>
</dbReference>
<dbReference type="GO" id="GO:0005524">
    <property type="term" value="F:ATP binding"/>
    <property type="evidence" value="ECO:0007669"/>
    <property type="project" value="InterPro"/>
</dbReference>
<evidence type="ECO:0000256" key="2">
    <source>
        <dbReference type="ARBA" id="ARBA00008263"/>
    </source>
</evidence>
<evidence type="ECO:0000256" key="5">
    <source>
        <dbReference type="ARBA" id="ARBA00023235"/>
    </source>
</evidence>
<dbReference type="OrthoDB" id="9806486at2"/>
<dbReference type="PROSITE" id="PS52040">
    <property type="entry name" value="TOPO_IIA"/>
    <property type="match status" value="1"/>
</dbReference>
<accession>A0A495SR42</accession>
<dbReference type="GO" id="GO:0005737">
    <property type="term" value="C:cytoplasm"/>
    <property type="evidence" value="ECO:0007669"/>
    <property type="project" value="TreeGrafter"/>
</dbReference>
<gene>
    <name evidence="8" type="ORF">BCF58_1192</name>
</gene>
<name>A0A495SR42_9FLAO</name>
<protein>
    <submittedName>
        <fullName evidence="8">Topoisomerase-4 subunit A</fullName>
    </submittedName>
</protein>
<dbReference type="InterPro" id="IPR002205">
    <property type="entry name" value="Topo_IIA_dom_A"/>
</dbReference>
<dbReference type="PANTHER" id="PTHR43493">
    <property type="entry name" value="DNA GYRASE/TOPOISOMERASE SUBUNIT A"/>
    <property type="match status" value="1"/>
</dbReference>
<dbReference type="GO" id="GO:0006265">
    <property type="term" value="P:DNA topological change"/>
    <property type="evidence" value="ECO:0007669"/>
    <property type="project" value="UniProtKB-UniRule"/>
</dbReference>
<evidence type="ECO:0000259" key="7">
    <source>
        <dbReference type="PROSITE" id="PS52040"/>
    </source>
</evidence>
<keyword evidence="9" id="KW-1185">Reference proteome</keyword>
<dbReference type="InterPro" id="IPR013760">
    <property type="entry name" value="Topo_IIA-like_dom_sf"/>
</dbReference>
<keyword evidence="5 6" id="KW-0413">Isomerase</keyword>
<comment type="caution">
    <text evidence="8">The sequence shown here is derived from an EMBL/GenBank/DDBJ whole genome shotgun (WGS) entry which is preliminary data.</text>
</comment>
<dbReference type="EMBL" id="RBXB01000001">
    <property type="protein sequence ID" value="RKT01962.1"/>
    <property type="molecule type" value="Genomic_DNA"/>
</dbReference>
<dbReference type="Proteomes" id="UP000272428">
    <property type="component" value="Unassembled WGS sequence"/>
</dbReference>
<reference evidence="8 9" key="1">
    <citation type="submission" date="2018-10" db="EMBL/GenBank/DDBJ databases">
        <title>Genomic Encyclopedia of Archaeal and Bacterial Type Strains, Phase II (KMG-II): from individual species to whole genera.</title>
        <authorList>
            <person name="Goeker M."/>
        </authorList>
    </citation>
    <scope>NUCLEOTIDE SEQUENCE [LARGE SCALE GENOMIC DNA]</scope>
    <source>
        <strain evidence="8 9">DSM 14219</strain>
    </source>
</reference>
<dbReference type="GO" id="GO:0009330">
    <property type="term" value="C:DNA topoisomerase type II (double strand cut, ATP-hydrolyzing) complex"/>
    <property type="evidence" value="ECO:0007669"/>
    <property type="project" value="TreeGrafter"/>
</dbReference>
<dbReference type="SMART" id="SM00434">
    <property type="entry name" value="TOP4c"/>
    <property type="match status" value="1"/>
</dbReference>
<dbReference type="InterPro" id="IPR050220">
    <property type="entry name" value="Type_II_DNA_Topoisomerases"/>
</dbReference>
<feature type="domain" description="Topo IIA-type catalytic" evidence="7">
    <location>
        <begin position="37"/>
        <end position="449"/>
    </location>
</feature>
<organism evidence="8 9">
    <name type="scientific">Chryseobacterium defluvii</name>
    <dbReference type="NCBI Taxonomy" id="160396"/>
    <lineage>
        <taxon>Bacteria</taxon>
        <taxon>Pseudomonadati</taxon>
        <taxon>Bacteroidota</taxon>
        <taxon>Flavobacteriia</taxon>
        <taxon>Flavobacteriales</taxon>
        <taxon>Weeksellaceae</taxon>
        <taxon>Chryseobacterium group</taxon>
        <taxon>Chryseobacterium</taxon>
    </lineage>
</organism>
<evidence type="ECO:0000313" key="8">
    <source>
        <dbReference type="EMBL" id="RKT01962.1"/>
    </source>
</evidence>
<dbReference type="AlphaFoldDB" id="A0A495SR42"/>
<comment type="similarity">
    <text evidence="2">Belongs to the type II topoisomerase GyrA/ParC subunit family.</text>
</comment>
<dbReference type="PANTHER" id="PTHR43493:SF5">
    <property type="entry name" value="DNA GYRASE SUBUNIT A, CHLOROPLASTIC_MITOCHONDRIAL"/>
    <property type="match status" value="1"/>
</dbReference>
<comment type="catalytic activity">
    <reaction evidence="1 6">
        <text>ATP-dependent breakage, passage and rejoining of double-stranded DNA.</text>
        <dbReference type="EC" id="5.6.2.2"/>
    </reaction>
</comment>
<dbReference type="Gene3D" id="3.30.1360.40">
    <property type="match status" value="1"/>
</dbReference>
<dbReference type="NCBIfam" id="NF009397">
    <property type="entry name" value="PRK12758.1"/>
    <property type="match status" value="1"/>
</dbReference>
<dbReference type="Gene3D" id="1.10.268.10">
    <property type="entry name" value="Topoisomerase, domain 3"/>
    <property type="match status" value="1"/>
</dbReference>
<sequence length="867" mass="99067">MITEEYSHEGESLKKVSGLYKDWFLDYASYVILDRAIPSVYDGFKPVQRRIMHSMRELEDGRYNKVANIVGNTMKYHPHGDASITDAMVQIGQKELLIDTQGNWGNIYTGDSAAAARYIEARLTPFALEVVFNPKTTEWAKSYDGRNNEPIDLPVKFPLLLAQGVEGIGVGLSTKILPHNFNELINASVAYLKGKKFELYPDFLTAGYLDVTEYNDGHRGGKVRARARISQLDKHTLVITELPFSRTTSDLIDSILKANEKGKIKIKKIEDNTSDTVEILIHLHNDVSPDKTIDALYAFTDCQVTISPNACVIVGDKPMFLNVSEILRMNTDHTVSLLKKELEIELHELQENWHFSSLERIFIENRIYHDIEEVKTWEDVLKTIDEGLKPHTGHLLRAVTEEDILKLTEIRIKRISRFDLDKFKENIASLEGKIEQVKHHLNNLITYAIDYFLNIQKKYGKGKERKTELRIFDTIDATKVAVANEKFYANFEEGFIGTSLKKDQYLFDCSDIDDIITFRKDGSMKVVKVEPKTFIGKDILHVAVWKKNDKRTVYNMIYREGKEGPYYMKRFSVTGVTRNTDYPLASDKKGSEMLYFSANPNGEAETVTVLLKPNPRIRKNKMEIDFSELAIKGRDSKGNLVTKYAVKKVDLKEEGVSTLAPRKIWFDDTVRRLNADARGTLLGNFKGDDKILTINSNGEARLVSFDLGNRFDDEYLVLEKWRPEQPVTCIYYDGEKEIYFIKRFLLENTTNVQTFMPSEHPKSFIENIIVANDSTAEIIFTKDKGKEREPETINIDEFIAVKGIKAIGNQFTKFKVKAINITIPEPEEHEGFDEVEQTEGHISFIDHDADEGVIGDLFDDNGDGNEN</sequence>
<dbReference type="InterPro" id="IPR013757">
    <property type="entry name" value="Topo_IIA_A_a_sf"/>
</dbReference>
<dbReference type="Gene3D" id="3.90.199.10">
    <property type="entry name" value="Topoisomerase II, domain 5"/>
    <property type="match status" value="1"/>
</dbReference>
<keyword evidence="3 6" id="KW-0799">Topoisomerase</keyword>
<dbReference type="GO" id="GO:0003677">
    <property type="term" value="F:DNA binding"/>
    <property type="evidence" value="ECO:0007669"/>
    <property type="project" value="UniProtKB-UniRule"/>
</dbReference>
<evidence type="ECO:0000256" key="6">
    <source>
        <dbReference type="PROSITE-ProRule" id="PRU01384"/>
    </source>
</evidence>
<evidence type="ECO:0000313" key="9">
    <source>
        <dbReference type="Proteomes" id="UP000272428"/>
    </source>
</evidence>
<proteinExistence type="inferred from homology"/>
<dbReference type="RefSeq" id="WP_121460832.1">
    <property type="nucleotide sequence ID" value="NZ_RBXB01000001.1"/>
</dbReference>
<dbReference type="InterPro" id="IPR013758">
    <property type="entry name" value="Topo_IIA_A/C_ab"/>
</dbReference>
<keyword evidence="4 6" id="KW-0238">DNA-binding</keyword>